<dbReference type="InterPro" id="IPR007346">
    <property type="entry name" value="Endonuclease-I"/>
</dbReference>
<name>A0ABX2B4Q1_9BACT</name>
<dbReference type="Proteomes" id="UP000820977">
    <property type="component" value="Unassembled WGS sequence"/>
</dbReference>
<protein>
    <submittedName>
        <fullName evidence="6">Ribonuclease</fullName>
    </submittedName>
</protein>
<feature type="compositionally biased region" description="Acidic residues" evidence="4">
    <location>
        <begin position="289"/>
        <end position="305"/>
    </location>
</feature>
<organism evidence="6 7">
    <name type="scientific">Xylanibacter caecicola</name>
    <dbReference type="NCBI Taxonomy" id="2736294"/>
    <lineage>
        <taxon>Bacteria</taxon>
        <taxon>Pseudomonadati</taxon>
        <taxon>Bacteroidota</taxon>
        <taxon>Bacteroidia</taxon>
        <taxon>Bacteroidales</taxon>
        <taxon>Prevotellaceae</taxon>
        <taxon>Xylanibacter</taxon>
    </lineage>
</organism>
<sequence>MNIRKKTFLFYAMLCMAAQMFAQGPNGSGTYYQPANGRKGQSLKTALYGVITKHTNVGYDGLWSCYHKTDRRADGKLWDMYSNTTNFVIGGSAQGHNYSKEGDGYNREHSMPKSWFNEGSPMKSDLVHVVPTDGYVNNRRSNYPFGETDGGTYKSNGGFSKVGTCTTSGYSGVVFEPNDEYKGDFARIYFYMATCYEDKIQGWSSPMLAGNKYPVYKDSAIQMLLRWAEEDPVSQKEIDRNNAAYELQGNRNPFVDYPGLEQYVWGNKKDVAFSYDNYDGTNPNPDPNPDPDPDPNPDPDPDPNPEEGAVTYKKITSTADLQTGTAYLIVCEDAKEGVPVAMGASDGDIRSVVAVDVKNGTITTVVNEEGKPRQMILGGSVGAYTFYDEKENVYLALTSDGNKIHYQSDASANNAKWTVTFSGENANIKSNAYSNRSIQYNISAPRFACYKPGQKPVMLYKKEVTTGISGTMTGGTLGKVCVYSLTGVLVRSNVDRANAFKGLPKGIYIIGKNKYVVR</sequence>
<keyword evidence="2" id="KW-0540">Nuclease</keyword>
<evidence type="ECO:0000256" key="3">
    <source>
        <dbReference type="ARBA" id="ARBA00022801"/>
    </source>
</evidence>
<evidence type="ECO:0000313" key="7">
    <source>
        <dbReference type="Proteomes" id="UP000820977"/>
    </source>
</evidence>
<comment type="similarity">
    <text evidence="1">Belongs to the EndA/NucM nuclease family.</text>
</comment>
<evidence type="ECO:0000313" key="6">
    <source>
        <dbReference type="EMBL" id="NPE24950.1"/>
    </source>
</evidence>
<dbReference type="InterPro" id="IPR044925">
    <property type="entry name" value="His-Me_finger_sf"/>
</dbReference>
<feature type="signal peptide" evidence="5">
    <location>
        <begin position="1"/>
        <end position="22"/>
    </location>
</feature>
<dbReference type="SUPFAM" id="SSF54060">
    <property type="entry name" value="His-Me finger endonucleases"/>
    <property type="match status" value="1"/>
</dbReference>
<evidence type="ECO:0000256" key="5">
    <source>
        <dbReference type="SAM" id="SignalP"/>
    </source>
</evidence>
<dbReference type="EMBL" id="JABKKJ010000006">
    <property type="protein sequence ID" value="NPE24950.1"/>
    <property type="molecule type" value="Genomic_DNA"/>
</dbReference>
<evidence type="ECO:0000256" key="1">
    <source>
        <dbReference type="ARBA" id="ARBA00006429"/>
    </source>
</evidence>
<feature type="chain" id="PRO_5047229880" evidence="5">
    <location>
        <begin position="23"/>
        <end position="518"/>
    </location>
</feature>
<dbReference type="PANTHER" id="PTHR33607">
    <property type="entry name" value="ENDONUCLEASE-1"/>
    <property type="match status" value="1"/>
</dbReference>
<dbReference type="RefSeq" id="WP_172344440.1">
    <property type="nucleotide sequence ID" value="NZ_CATJFF010000069.1"/>
</dbReference>
<feature type="region of interest" description="Disordered" evidence="4">
    <location>
        <begin position="275"/>
        <end position="309"/>
    </location>
</feature>
<keyword evidence="5" id="KW-0732">Signal</keyword>
<accession>A0ABX2B4Q1</accession>
<dbReference type="PANTHER" id="PTHR33607:SF2">
    <property type="entry name" value="ENDONUCLEASE-1"/>
    <property type="match status" value="1"/>
</dbReference>
<evidence type="ECO:0000256" key="4">
    <source>
        <dbReference type="SAM" id="MobiDB-lite"/>
    </source>
</evidence>
<evidence type="ECO:0000256" key="2">
    <source>
        <dbReference type="ARBA" id="ARBA00022722"/>
    </source>
</evidence>
<comment type="caution">
    <text evidence="6">The sequence shown here is derived from an EMBL/GenBank/DDBJ whole genome shotgun (WGS) entry which is preliminary data.</text>
</comment>
<reference evidence="6 7" key="1">
    <citation type="submission" date="2020-05" db="EMBL/GenBank/DDBJ databases">
        <title>Distinct polysaccharide utilization as determinants for interspecies competition between intestinal Prevotella spp.</title>
        <authorList>
            <person name="Galvez E.J.C."/>
            <person name="Iljazovic A."/>
            <person name="Strowig T."/>
        </authorList>
    </citation>
    <scope>NUCLEOTIDE SEQUENCE [LARGE SCALE GENOMIC DNA]</scope>
    <source>
        <strain evidence="6 7">PCHR</strain>
    </source>
</reference>
<keyword evidence="7" id="KW-1185">Reference proteome</keyword>
<dbReference type="Pfam" id="PF04231">
    <property type="entry name" value="Endonuclease_1"/>
    <property type="match status" value="1"/>
</dbReference>
<proteinExistence type="inferred from homology"/>
<keyword evidence="3" id="KW-0378">Hydrolase</keyword>
<gene>
    <name evidence="6" type="ORF">HPS54_05370</name>
</gene>